<dbReference type="OrthoDB" id="10582581at2759"/>
<dbReference type="Proteomes" id="UP000007978">
    <property type="component" value="Chromosome 2"/>
</dbReference>
<organism evidence="1 2">
    <name type="scientific">Fusarium pseudograminearum (strain CS3096)</name>
    <name type="common">Wheat and barley crown-rot fungus</name>
    <dbReference type="NCBI Taxonomy" id="1028729"/>
    <lineage>
        <taxon>Eukaryota</taxon>
        <taxon>Fungi</taxon>
        <taxon>Dikarya</taxon>
        <taxon>Ascomycota</taxon>
        <taxon>Pezizomycotina</taxon>
        <taxon>Sordariomycetes</taxon>
        <taxon>Hypocreomycetidae</taxon>
        <taxon>Hypocreales</taxon>
        <taxon>Nectriaceae</taxon>
        <taxon>Fusarium</taxon>
    </lineage>
</organism>
<dbReference type="AlphaFoldDB" id="K3VA08"/>
<accession>K3VA08</accession>
<gene>
    <name evidence="1" type="ORF">FPSE_09481</name>
</gene>
<protein>
    <submittedName>
        <fullName evidence="1">Uncharacterized protein</fullName>
    </submittedName>
</protein>
<name>K3VA08_FUSPC</name>
<evidence type="ECO:0000313" key="2">
    <source>
        <dbReference type="Proteomes" id="UP000007978"/>
    </source>
</evidence>
<dbReference type="KEGG" id="fpu:FPSE_09481"/>
<sequence>MSVIGEASRSHKLATVGVIEQNRYEVEADPIRTMSPIRHEVNPCAQTQAPGDNTHPGGLQPTWEAKIMKGLASGTVLLLARGELTVAADHGSLN</sequence>
<dbReference type="HOGENOM" id="CLU_2386266_0_0_1"/>
<dbReference type="GeneID" id="20368098"/>
<keyword evidence="2" id="KW-1185">Reference proteome</keyword>
<reference evidence="1 2" key="1">
    <citation type="journal article" date="2012" name="PLoS Pathog.">
        <title>Comparative pathogenomics reveals horizontally acquired novel virulence genes in fungi infecting cereal hosts.</title>
        <authorList>
            <person name="Gardiner D.M."/>
            <person name="McDonald M.C."/>
            <person name="Covarelli L."/>
            <person name="Solomon P.S."/>
            <person name="Rusu A.G."/>
            <person name="Marshall M."/>
            <person name="Kazan K."/>
            <person name="Chakraborty S."/>
            <person name="McDonald B.A."/>
            <person name="Manners J.M."/>
        </authorList>
    </citation>
    <scope>NUCLEOTIDE SEQUENCE [LARGE SCALE GENOMIC DNA]</scope>
    <source>
        <strain evidence="1 2">CS3096</strain>
    </source>
</reference>
<comment type="caution">
    <text evidence="1">The sequence shown here is derived from an EMBL/GenBank/DDBJ whole genome shotgun (WGS) entry which is preliminary data.</text>
</comment>
<proteinExistence type="predicted"/>
<dbReference type="RefSeq" id="XP_009260873.1">
    <property type="nucleotide sequence ID" value="XM_009262598.1"/>
</dbReference>
<evidence type="ECO:0000313" key="1">
    <source>
        <dbReference type="EMBL" id="EKJ70264.1"/>
    </source>
</evidence>
<dbReference type="EMBL" id="AFNW01000311">
    <property type="protein sequence ID" value="EKJ70264.1"/>
    <property type="molecule type" value="Genomic_DNA"/>
</dbReference>